<evidence type="ECO:0000313" key="14">
    <source>
        <dbReference type="EMBL" id="TDD48742.1"/>
    </source>
</evidence>
<evidence type="ECO:0000256" key="10">
    <source>
        <dbReference type="ARBA" id="ARBA00023136"/>
    </source>
</evidence>
<dbReference type="Pfam" id="PF00672">
    <property type="entry name" value="HAMP"/>
    <property type="match status" value="1"/>
</dbReference>
<reference evidence="14 15" key="1">
    <citation type="submission" date="2019-03" db="EMBL/GenBank/DDBJ databases">
        <title>Draft genome sequences of novel Actinobacteria.</title>
        <authorList>
            <person name="Sahin N."/>
            <person name="Ay H."/>
            <person name="Saygin H."/>
        </authorList>
    </citation>
    <scope>NUCLEOTIDE SEQUENCE [LARGE SCALE GENOMIC DNA]</scope>
    <source>
        <strain evidence="14 15">JCM 13523</strain>
    </source>
</reference>
<dbReference type="InterPro" id="IPR036097">
    <property type="entry name" value="HisK_dim/P_sf"/>
</dbReference>
<dbReference type="PANTHER" id="PTHR45436:SF5">
    <property type="entry name" value="SENSOR HISTIDINE KINASE TRCS"/>
    <property type="match status" value="1"/>
</dbReference>
<evidence type="ECO:0000256" key="8">
    <source>
        <dbReference type="ARBA" id="ARBA00022989"/>
    </source>
</evidence>
<proteinExistence type="predicted"/>
<dbReference type="SUPFAM" id="SSF158472">
    <property type="entry name" value="HAMP domain-like"/>
    <property type="match status" value="1"/>
</dbReference>
<dbReference type="AlphaFoldDB" id="A0A4R4YYD9"/>
<dbReference type="Gene3D" id="6.10.340.10">
    <property type="match status" value="1"/>
</dbReference>
<keyword evidence="6 11" id="KW-0812">Transmembrane</keyword>
<dbReference type="PANTHER" id="PTHR45436">
    <property type="entry name" value="SENSOR HISTIDINE KINASE YKOH"/>
    <property type="match status" value="1"/>
</dbReference>
<organism evidence="14 15">
    <name type="scientific">Kribbella antibiotica</name>
    <dbReference type="NCBI Taxonomy" id="190195"/>
    <lineage>
        <taxon>Bacteria</taxon>
        <taxon>Bacillati</taxon>
        <taxon>Actinomycetota</taxon>
        <taxon>Actinomycetes</taxon>
        <taxon>Propionibacteriales</taxon>
        <taxon>Kribbellaceae</taxon>
        <taxon>Kribbella</taxon>
    </lineage>
</organism>
<evidence type="ECO:0000256" key="2">
    <source>
        <dbReference type="ARBA" id="ARBA00004236"/>
    </source>
</evidence>
<dbReference type="EC" id="2.7.13.3" evidence="3"/>
<evidence type="ECO:0000256" key="9">
    <source>
        <dbReference type="ARBA" id="ARBA00023012"/>
    </source>
</evidence>
<comment type="caution">
    <text evidence="14">The sequence shown here is derived from an EMBL/GenBank/DDBJ whole genome shotgun (WGS) entry which is preliminary data.</text>
</comment>
<evidence type="ECO:0000256" key="1">
    <source>
        <dbReference type="ARBA" id="ARBA00000085"/>
    </source>
</evidence>
<evidence type="ECO:0000256" key="6">
    <source>
        <dbReference type="ARBA" id="ARBA00022692"/>
    </source>
</evidence>
<dbReference type="InterPro" id="IPR003594">
    <property type="entry name" value="HATPase_dom"/>
</dbReference>
<keyword evidence="5" id="KW-0808">Transferase</keyword>
<dbReference type="InterPro" id="IPR036890">
    <property type="entry name" value="HATPase_C_sf"/>
</dbReference>
<dbReference type="PROSITE" id="PS50885">
    <property type="entry name" value="HAMP"/>
    <property type="match status" value="1"/>
</dbReference>
<dbReference type="OrthoDB" id="9786919at2"/>
<dbReference type="EMBL" id="SMKX01000138">
    <property type="protein sequence ID" value="TDD48742.1"/>
    <property type="molecule type" value="Genomic_DNA"/>
</dbReference>
<keyword evidence="10 11" id="KW-0472">Membrane</keyword>
<sequence>MTARARLTLLSTALVLGSGVALSALTYLLMRGNRRVVQVIHSADGGPLPPVEDIGRQIRAATLADLLTRASIALVVVTALAAILGWLVSGRLLRPIREISATAQRSSAENLSERVPVTTPTDEVTALADTVNVMLDRIQRGVAERDQVLDSQRLFTASAAHELRTPLTTMRTAVDVTLDGDPTRAELVTMAEDIRTAITRSQRTLDGLLALAHSQAGPGDMHALDLATIVSGCAAPVAVQTDLEPAPVLGDPVLLERMIANLVDNAVRHNRPGGDIAVATGTAAGQAFLRIANSGRTISPDEADRLLEPFVRTRTEDGSGLGLSIVRAIVAVHRGELTLSPRAAGGLEITVRLPIAGC</sequence>
<comment type="subcellular location">
    <subcellularLocation>
        <location evidence="2">Cell membrane</location>
    </subcellularLocation>
</comment>
<dbReference type="PRINTS" id="PR00344">
    <property type="entry name" value="BCTRLSENSOR"/>
</dbReference>
<dbReference type="InterPro" id="IPR005467">
    <property type="entry name" value="His_kinase_dom"/>
</dbReference>
<evidence type="ECO:0000256" key="5">
    <source>
        <dbReference type="ARBA" id="ARBA00022679"/>
    </source>
</evidence>
<dbReference type="Pfam" id="PF00512">
    <property type="entry name" value="HisKA"/>
    <property type="match status" value="1"/>
</dbReference>
<dbReference type="InterPro" id="IPR003661">
    <property type="entry name" value="HisK_dim/P_dom"/>
</dbReference>
<dbReference type="CDD" id="cd00082">
    <property type="entry name" value="HisKA"/>
    <property type="match status" value="1"/>
</dbReference>
<dbReference type="InterPro" id="IPR004358">
    <property type="entry name" value="Sig_transdc_His_kin-like_C"/>
</dbReference>
<dbReference type="GO" id="GO:0000155">
    <property type="term" value="F:phosphorelay sensor kinase activity"/>
    <property type="evidence" value="ECO:0007669"/>
    <property type="project" value="InterPro"/>
</dbReference>
<dbReference type="PROSITE" id="PS50109">
    <property type="entry name" value="HIS_KIN"/>
    <property type="match status" value="1"/>
</dbReference>
<keyword evidence="8 11" id="KW-1133">Transmembrane helix</keyword>
<comment type="catalytic activity">
    <reaction evidence="1">
        <text>ATP + protein L-histidine = ADP + protein N-phospho-L-histidine.</text>
        <dbReference type="EC" id="2.7.13.3"/>
    </reaction>
</comment>
<keyword evidence="4" id="KW-0597">Phosphoprotein</keyword>
<evidence type="ECO:0000259" key="12">
    <source>
        <dbReference type="PROSITE" id="PS50109"/>
    </source>
</evidence>
<dbReference type="SUPFAM" id="SSF55874">
    <property type="entry name" value="ATPase domain of HSP90 chaperone/DNA topoisomerase II/histidine kinase"/>
    <property type="match status" value="1"/>
</dbReference>
<keyword evidence="15" id="KW-1185">Reference proteome</keyword>
<gene>
    <name evidence="14" type="ORF">E1263_33040</name>
</gene>
<name>A0A4R4YYD9_9ACTN</name>
<feature type="domain" description="HAMP" evidence="13">
    <location>
        <begin position="90"/>
        <end position="143"/>
    </location>
</feature>
<dbReference type="GO" id="GO:0005886">
    <property type="term" value="C:plasma membrane"/>
    <property type="evidence" value="ECO:0007669"/>
    <property type="project" value="UniProtKB-SubCell"/>
</dbReference>
<dbReference type="SMART" id="SM00304">
    <property type="entry name" value="HAMP"/>
    <property type="match status" value="1"/>
</dbReference>
<keyword evidence="9" id="KW-0902">Two-component regulatory system</keyword>
<keyword evidence="7 14" id="KW-0418">Kinase</keyword>
<dbReference type="Gene3D" id="1.10.287.130">
    <property type="match status" value="1"/>
</dbReference>
<evidence type="ECO:0000256" key="3">
    <source>
        <dbReference type="ARBA" id="ARBA00012438"/>
    </source>
</evidence>
<evidence type="ECO:0000256" key="7">
    <source>
        <dbReference type="ARBA" id="ARBA00022777"/>
    </source>
</evidence>
<accession>A0A4R4YYD9</accession>
<evidence type="ECO:0000313" key="15">
    <source>
        <dbReference type="Proteomes" id="UP000295124"/>
    </source>
</evidence>
<dbReference type="SMART" id="SM00387">
    <property type="entry name" value="HATPase_c"/>
    <property type="match status" value="1"/>
</dbReference>
<dbReference type="SMART" id="SM00388">
    <property type="entry name" value="HisKA"/>
    <property type="match status" value="1"/>
</dbReference>
<protein>
    <recommendedName>
        <fullName evidence="3">histidine kinase</fullName>
        <ecNumber evidence="3">2.7.13.3</ecNumber>
    </recommendedName>
</protein>
<dbReference type="Pfam" id="PF02518">
    <property type="entry name" value="HATPase_c"/>
    <property type="match status" value="1"/>
</dbReference>
<evidence type="ECO:0000259" key="13">
    <source>
        <dbReference type="PROSITE" id="PS50885"/>
    </source>
</evidence>
<feature type="domain" description="Histidine kinase" evidence="12">
    <location>
        <begin position="158"/>
        <end position="357"/>
    </location>
</feature>
<dbReference type="CDD" id="cd06225">
    <property type="entry name" value="HAMP"/>
    <property type="match status" value="1"/>
</dbReference>
<feature type="transmembrane region" description="Helical" evidence="11">
    <location>
        <begin position="66"/>
        <end position="88"/>
    </location>
</feature>
<dbReference type="SUPFAM" id="SSF47384">
    <property type="entry name" value="Homodimeric domain of signal transducing histidine kinase"/>
    <property type="match status" value="1"/>
</dbReference>
<evidence type="ECO:0000256" key="11">
    <source>
        <dbReference type="SAM" id="Phobius"/>
    </source>
</evidence>
<dbReference type="Gene3D" id="3.30.565.10">
    <property type="entry name" value="Histidine kinase-like ATPase, C-terminal domain"/>
    <property type="match status" value="1"/>
</dbReference>
<dbReference type="InterPro" id="IPR050428">
    <property type="entry name" value="TCS_sensor_his_kinase"/>
</dbReference>
<evidence type="ECO:0000256" key="4">
    <source>
        <dbReference type="ARBA" id="ARBA00022553"/>
    </source>
</evidence>
<dbReference type="Proteomes" id="UP000295124">
    <property type="component" value="Unassembled WGS sequence"/>
</dbReference>
<dbReference type="InterPro" id="IPR003660">
    <property type="entry name" value="HAMP_dom"/>
</dbReference>